<dbReference type="InterPro" id="IPR006390">
    <property type="entry name" value="DHP_synth_dom"/>
</dbReference>
<reference evidence="4 5" key="1">
    <citation type="journal article" date="2019" name="Int. J. Syst. Evol. Microbiol.">
        <title>The Global Catalogue of Microorganisms (GCM) 10K type strain sequencing project: providing services to taxonomists for standard genome sequencing and annotation.</title>
        <authorList>
            <consortium name="The Broad Institute Genomics Platform"/>
            <consortium name="The Broad Institute Genome Sequencing Center for Infectious Disease"/>
            <person name="Wu L."/>
            <person name="Ma J."/>
        </authorList>
    </citation>
    <scope>NUCLEOTIDE SEQUENCE [LARGE SCALE GENOMIC DNA]</scope>
    <source>
        <strain evidence="4 5">JCM 14589</strain>
    </source>
</reference>
<dbReference type="Proteomes" id="UP001500350">
    <property type="component" value="Unassembled WGS sequence"/>
</dbReference>
<evidence type="ECO:0000313" key="4">
    <source>
        <dbReference type="EMBL" id="GAA1562654.1"/>
    </source>
</evidence>
<dbReference type="InterPro" id="IPR045031">
    <property type="entry name" value="DHP_synth-like"/>
</dbReference>
<dbReference type="InterPro" id="IPR000489">
    <property type="entry name" value="Pterin-binding_dom"/>
</dbReference>
<comment type="similarity">
    <text evidence="1">Belongs to the DHPS family.</text>
</comment>
<evidence type="ECO:0000259" key="3">
    <source>
        <dbReference type="PROSITE" id="PS50972"/>
    </source>
</evidence>
<dbReference type="NCBIfam" id="TIGR01496">
    <property type="entry name" value="DHPS"/>
    <property type="match status" value="1"/>
</dbReference>
<evidence type="ECO:0000313" key="5">
    <source>
        <dbReference type="Proteomes" id="UP001500350"/>
    </source>
</evidence>
<dbReference type="InterPro" id="IPR011005">
    <property type="entry name" value="Dihydropteroate_synth-like_sf"/>
</dbReference>
<evidence type="ECO:0000256" key="1">
    <source>
        <dbReference type="ARBA" id="ARBA00009503"/>
    </source>
</evidence>
<feature type="region of interest" description="Disordered" evidence="2">
    <location>
        <begin position="296"/>
        <end position="318"/>
    </location>
</feature>
<proteinExistence type="inferred from homology"/>
<gene>
    <name evidence="4" type="primary">folP_1</name>
    <name evidence="4" type="ORF">GCM10009763_08880</name>
</gene>
<sequence length="318" mass="34216">MPNHPHDRLASPAPLVLRGRRFDARHPAVMAIVNRTPDSFYAGNRHSDLDDALTALETAVSEGADIIDVGGVRAGGEGAWVSAEEETERVLPFLLEARRRYPDVVLSLDTWRSDVVLACADAEIDLVNDTWAGHDDDLASVAARIGAGIVCSHTGGLPPRTDPVAITYGDDDLDVVNDVVRGLAVEADRVRVAGVPDERILLDPTLDFGKTTRHSLTVLRHSDDVVALGLPVMQAISRKDFVGESLDLPADERLEGSLGATAVAAWLGVTVFRAHDVRATRRVLDMVASIRGDRPPARAVRGEAPDGVEATRLRHPRG</sequence>
<dbReference type="SUPFAM" id="SSF51717">
    <property type="entry name" value="Dihydropteroate synthetase-like"/>
    <property type="match status" value="1"/>
</dbReference>
<dbReference type="PROSITE" id="PS50972">
    <property type="entry name" value="PTERIN_BINDING"/>
    <property type="match status" value="1"/>
</dbReference>
<comment type="caution">
    <text evidence="4">The sequence shown here is derived from an EMBL/GenBank/DDBJ whole genome shotgun (WGS) entry which is preliminary data.</text>
</comment>
<organism evidence="4 5">
    <name type="scientific">Dermacoccus profundi</name>
    <dbReference type="NCBI Taxonomy" id="322602"/>
    <lineage>
        <taxon>Bacteria</taxon>
        <taxon>Bacillati</taxon>
        <taxon>Actinomycetota</taxon>
        <taxon>Actinomycetes</taxon>
        <taxon>Micrococcales</taxon>
        <taxon>Dermacoccaceae</taxon>
        <taxon>Dermacoccus</taxon>
    </lineage>
</organism>
<name>A0ABN2CQN2_9MICO</name>
<evidence type="ECO:0000256" key="2">
    <source>
        <dbReference type="SAM" id="MobiDB-lite"/>
    </source>
</evidence>
<feature type="compositionally biased region" description="Basic and acidic residues" evidence="2">
    <location>
        <begin position="296"/>
        <end position="312"/>
    </location>
</feature>
<keyword evidence="5" id="KW-1185">Reference proteome</keyword>
<dbReference type="RefSeq" id="WP_346026956.1">
    <property type="nucleotide sequence ID" value="NZ_BAAANW010000007.1"/>
</dbReference>
<feature type="domain" description="Pterin-binding" evidence="3">
    <location>
        <begin position="27"/>
        <end position="285"/>
    </location>
</feature>
<dbReference type="Pfam" id="PF00809">
    <property type="entry name" value="Pterin_bind"/>
    <property type="match status" value="1"/>
</dbReference>
<dbReference type="EMBL" id="BAAANW010000007">
    <property type="protein sequence ID" value="GAA1562654.1"/>
    <property type="molecule type" value="Genomic_DNA"/>
</dbReference>
<dbReference type="PANTHER" id="PTHR20941">
    <property type="entry name" value="FOLATE SYNTHESIS PROTEINS"/>
    <property type="match status" value="1"/>
</dbReference>
<accession>A0ABN2CQN2</accession>
<dbReference type="PANTHER" id="PTHR20941:SF8">
    <property type="entry name" value="INACTIVE DIHYDROPTEROATE SYNTHASE 2"/>
    <property type="match status" value="1"/>
</dbReference>
<protein>
    <submittedName>
        <fullName evidence="4">Dihydropteroate synthase</fullName>
    </submittedName>
</protein>
<dbReference type="Gene3D" id="3.20.20.20">
    <property type="entry name" value="Dihydropteroate synthase-like"/>
    <property type="match status" value="1"/>
</dbReference>